<protein>
    <submittedName>
        <fullName evidence="8">DNA internalization-related competence protein ComEC/Rec2</fullName>
    </submittedName>
</protein>
<dbReference type="NCBIfam" id="TIGR00360">
    <property type="entry name" value="ComEC_N-term"/>
    <property type="match status" value="1"/>
</dbReference>
<feature type="transmembrane region" description="Helical" evidence="6">
    <location>
        <begin position="189"/>
        <end position="210"/>
    </location>
</feature>
<dbReference type="Proteomes" id="UP000596063">
    <property type="component" value="Chromosome"/>
</dbReference>
<evidence type="ECO:0000313" key="8">
    <source>
        <dbReference type="EMBL" id="QQD16716.1"/>
    </source>
</evidence>
<evidence type="ECO:0000256" key="2">
    <source>
        <dbReference type="ARBA" id="ARBA00022475"/>
    </source>
</evidence>
<dbReference type="Pfam" id="PF13567">
    <property type="entry name" value="DUF4131"/>
    <property type="match status" value="1"/>
</dbReference>
<dbReference type="InterPro" id="IPR004797">
    <property type="entry name" value="Competence_ComEC/Rec2"/>
</dbReference>
<dbReference type="Gene3D" id="3.60.15.10">
    <property type="entry name" value="Ribonuclease Z/Hydroxyacylglutathione hydrolase-like"/>
    <property type="match status" value="1"/>
</dbReference>
<keyword evidence="9" id="KW-1185">Reference proteome</keyword>
<evidence type="ECO:0000259" key="7">
    <source>
        <dbReference type="SMART" id="SM00849"/>
    </source>
</evidence>
<dbReference type="InterPro" id="IPR052159">
    <property type="entry name" value="Competence_DNA_uptake"/>
</dbReference>
<dbReference type="Pfam" id="PF03772">
    <property type="entry name" value="Competence"/>
    <property type="match status" value="1"/>
</dbReference>
<feature type="transmembrane region" description="Helical" evidence="6">
    <location>
        <begin position="325"/>
        <end position="346"/>
    </location>
</feature>
<feature type="transmembrane region" description="Helical" evidence="6">
    <location>
        <begin position="291"/>
        <end position="313"/>
    </location>
</feature>
<feature type="transmembrane region" description="Helical" evidence="6">
    <location>
        <begin position="265"/>
        <end position="285"/>
    </location>
</feature>
<dbReference type="SUPFAM" id="SSF56281">
    <property type="entry name" value="Metallo-hydrolase/oxidoreductase"/>
    <property type="match status" value="1"/>
</dbReference>
<dbReference type="PANTHER" id="PTHR30619:SF1">
    <property type="entry name" value="RECOMBINATION PROTEIN 2"/>
    <property type="match status" value="1"/>
</dbReference>
<dbReference type="NCBIfam" id="TIGR00361">
    <property type="entry name" value="ComEC_Rec2"/>
    <property type="match status" value="1"/>
</dbReference>
<keyword evidence="2" id="KW-1003">Cell membrane</keyword>
<dbReference type="EMBL" id="CP066167">
    <property type="protein sequence ID" value="QQD16716.1"/>
    <property type="molecule type" value="Genomic_DNA"/>
</dbReference>
<feature type="domain" description="Metallo-beta-lactamase" evidence="7">
    <location>
        <begin position="466"/>
        <end position="654"/>
    </location>
</feature>
<dbReference type="KEGG" id="snan:I6N98_09940"/>
<keyword evidence="3 6" id="KW-0812">Transmembrane</keyword>
<proteinExistence type="predicted"/>
<evidence type="ECO:0000256" key="6">
    <source>
        <dbReference type="SAM" id="Phobius"/>
    </source>
</evidence>
<dbReference type="InterPro" id="IPR001279">
    <property type="entry name" value="Metallo-B-lactamas"/>
</dbReference>
<evidence type="ECO:0000256" key="4">
    <source>
        <dbReference type="ARBA" id="ARBA00022989"/>
    </source>
</evidence>
<dbReference type="InterPro" id="IPR035681">
    <property type="entry name" value="ComA-like_MBL"/>
</dbReference>
<dbReference type="Pfam" id="PF00753">
    <property type="entry name" value="Lactamase_B"/>
    <property type="match status" value="1"/>
</dbReference>
<feature type="transmembrane region" description="Helical" evidence="6">
    <location>
        <begin position="405"/>
        <end position="427"/>
    </location>
</feature>
<dbReference type="SMART" id="SM00849">
    <property type="entry name" value="Lactamase_B"/>
    <property type="match status" value="1"/>
</dbReference>
<dbReference type="GO" id="GO:0005886">
    <property type="term" value="C:plasma membrane"/>
    <property type="evidence" value="ECO:0007669"/>
    <property type="project" value="UniProtKB-SubCell"/>
</dbReference>
<keyword evidence="5 6" id="KW-0472">Membrane</keyword>
<keyword evidence="4 6" id="KW-1133">Transmembrane helix</keyword>
<dbReference type="GO" id="GO:0030420">
    <property type="term" value="P:establishment of competence for transformation"/>
    <property type="evidence" value="ECO:0007669"/>
    <property type="project" value="InterPro"/>
</dbReference>
<name>A0A7T4UNM6_9GAMM</name>
<reference evidence="8 9" key="1">
    <citation type="submission" date="2020-12" db="EMBL/GenBank/DDBJ databases">
        <authorList>
            <person name="Shan Y."/>
        </authorList>
    </citation>
    <scope>NUCLEOTIDE SEQUENCE [LARGE SCALE GENOMIC DNA]</scope>
    <source>
        <strain evidence="9">csc3.9</strain>
    </source>
</reference>
<comment type="subcellular location">
    <subcellularLocation>
        <location evidence="1">Cell membrane</location>
        <topology evidence="1">Multi-pass membrane protein</topology>
    </subcellularLocation>
</comment>
<dbReference type="InterPro" id="IPR036866">
    <property type="entry name" value="RibonucZ/Hydroxyglut_hydro"/>
</dbReference>
<dbReference type="InterPro" id="IPR025405">
    <property type="entry name" value="DUF4131"/>
</dbReference>
<evidence type="ECO:0000256" key="1">
    <source>
        <dbReference type="ARBA" id="ARBA00004651"/>
    </source>
</evidence>
<dbReference type="CDD" id="cd07731">
    <property type="entry name" value="ComA-like_MBL-fold"/>
    <property type="match status" value="1"/>
</dbReference>
<dbReference type="InterPro" id="IPR004477">
    <property type="entry name" value="ComEC_N"/>
</dbReference>
<dbReference type="PANTHER" id="PTHR30619">
    <property type="entry name" value="DNA INTERNALIZATION/COMPETENCE PROTEIN COMEC/REC2"/>
    <property type="match status" value="1"/>
</dbReference>
<gene>
    <name evidence="8" type="ORF">I6N98_09940</name>
</gene>
<organism evidence="8 9">
    <name type="scientific">Spongiibacter nanhainus</name>
    <dbReference type="NCBI Taxonomy" id="2794344"/>
    <lineage>
        <taxon>Bacteria</taxon>
        <taxon>Pseudomonadati</taxon>
        <taxon>Pseudomonadota</taxon>
        <taxon>Gammaproteobacteria</taxon>
        <taxon>Cellvibrionales</taxon>
        <taxon>Spongiibacteraceae</taxon>
        <taxon>Spongiibacter</taxon>
    </lineage>
</organism>
<feature type="transmembrane region" description="Helical" evidence="6">
    <location>
        <begin position="222"/>
        <end position="244"/>
    </location>
</feature>
<accession>A0A7T4UNM6</accession>
<evidence type="ECO:0000313" key="9">
    <source>
        <dbReference type="Proteomes" id="UP000596063"/>
    </source>
</evidence>
<evidence type="ECO:0000256" key="3">
    <source>
        <dbReference type="ARBA" id="ARBA00022692"/>
    </source>
</evidence>
<evidence type="ECO:0000256" key="5">
    <source>
        <dbReference type="ARBA" id="ARBA00023136"/>
    </source>
</evidence>
<dbReference type="AlphaFoldDB" id="A0A7T4UNM6"/>
<feature type="transmembrane region" description="Helical" evidence="6">
    <location>
        <begin position="352"/>
        <end position="385"/>
    </location>
</feature>
<sequence>MCCVGALYASLHGHWRLAQLLPAALEKQDLSLRFEIVSLPERREASGGYYRFDARLLPGQCYGDQVCPPGRPKFRLNWYTDTPPQPGSHWQAQLRLRQPRGYASPGAFDYGRWLFARGYSGLGYLRDTPAPRQIRAGAASLRQQWVEQLRGALAPYANQGLMRALLFADREGISPVQWRQFSATGTSHLMAISGMHIGMVLSWGLALGWFTRLLVPHARWRLWLTLGLGAASATSYAWLAGFTLPTQRALIMAGSALLLLAQRRFASPWSAWSLALLLVLIWQPLAAHQAGFWMSFIAVACLIGGLQGMRTVGGHWQQGLRAQTVVVLGLVPVLALWGFGVSLWAIPANLIAIPAVALCILPLLIIGLIAELCPGVSAAPVWTLADQALGLMQRWLSYLAEFGGVWQAPVTGLSMLIAVVAVILLLMPRGVPGRLLALPMVVALLYWPAERPPPGRVWLHVLDVGQGLSVWAQTARHNLLFDLGPAYDSGFNTADTVVVPAIRRGGIDQLDTLVISHADTDHRGDSEALLASLPVARGVAGEPWPGQPETLPWVSCYHLPVWQWDGVVFRFLGSPLIDGGNNNRSCVLHIETGQGAALIPGDIEASREAALLARYGQDLASDLLIAPHHGSKTSSTEDFIDAVAPSVVVFSAGYKHAYGHPAEAVVARYQRRNACQINTAYSGTVTFELGDSGARVRNWSRRHRYYWEAKSSPPCAKAEP</sequence>